<dbReference type="AlphaFoldDB" id="A0A1V0QDA3"/>
<evidence type="ECO:0000313" key="2">
    <source>
        <dbReference type="Proteomes" id="UP000092631"/>
    </source>
</evidence>
<dbReference type="EMBL" id="CP015401">
    <property type="protein sequence ID" value="ARE60512.1"/>
    <property type="molecule type" value="Genomic_DNA"/>
</dbReference>
<protein>
    <submittedName>
        <fullName evidence="1">Uncharacterized protein</fullName>
    </submittedName>
</protein>
<sequence length="70" mass="8347">MYYGLLTKMNGVMGYRKRSRIDNCLFISYLHDKLPFMLLRIRVSNNFGDKHGLYKTPLLYPYLSFGYTIK</sequence>
<accession>A0A1V0QDA3</accession>
<organism evidence="1 2">
    <name type="scientific">Bacteroides caecimuris</name>
    <dbReference type="NCBI Taxonomy" id="1796613"/>
    <lineage>
        <taxon>Bacteria</taxon>
        <taxon>Pseudomonadati</taxon>
        <taxon>Bacteroidota</taxon>
        <taxon>Bacteroidia</taxon>
        <taxon>Bacteroidales</taxon>
        <taxon>Bacteroidaceae</taxon>
        <taxon>Bacteroides</taxon>
    </lineage>
</organism>
<dbReference type="KEGG" id="bcae:A4V03_20650"/>
<evidence type="ECO:0000313" key="1">
    <source>
        <dbReference type="EMBL" id="ARE60512.1"/>
    </source>
</evidence>
<gene>
    <name evidence="1" type="ORF">A4V03_20650</name>
</gene>
<name>A0A1V0QDA3_9BACE</name>
<dbReference type="Proteomes" id="UP000092631">
    <property type="component" value="Chromosome"/>
</dbReference>
<proteinExistence type="predicted"/>
<keyword evidence="2" id="KW-1185">Reference proteome</keyword>
<reference evidence="2" key="1">
    <citation type="submission" date="2016-04" db="EMBL/GenBank/DDBJ databases">
        <title>Complete Genome Sequences of Twelve Strains of a Stable Defined Moderately Diverse Mouse Microbiota 2 (sDMDMm2).</title>
        <authorList>
            <person name="Uchimura Y."/>
            <person name="Wyss M."/>
            <person name="Brugiroux S."/>
            <person name="Limenitakis J.P."/>
            <person name="Stecher B."/>
            <person name="McCoy K.D."/>
            <person name="Macpherson A.J."/>
        </authorList>
    </citation>
    <scope>NUCLEOTIDE SEQUENCE [LARGE SCALE GENOMIC DNA]</scope>
    <source>
        <strain evidence="2">I48</strain>
    </source>
</reference>